<reference evidence="1" key="1">
    <citation type="submission" date="2021-06" db="EMBL/GenBank/DDBJ databases">
        <authorList>
            <person name="Kallberg Y."/>
            <person name="Tangrot J."/>
            <person name="Rosling A."/>
        </authorList>
    </citation>
    <scope>NUCLEOTIDE SEQUENCE</scope>
    <source>
        <strain evidence="1">87-6 pot B 2015</strain>
    </source>
</reference>
<proteinExistence type="predicted"/>
<keyword evidence="2" id="KW-1185">Reference proteome</keyword>
<dbReference type="AlphaFoldDB" id="A0A9N9HKU4"/>
<organism evidence="1 2">
    <name type="scientific">Funneliformis mosseae</name>
    <name type="common">Endomycorrhizal fungus</name>
    <name type="synonym">Glomus mosseae</name>
    <dbReference type="NCBI Taxonomy" id="27381"/>
    <lineage>
        <taxon>Eukaryota</taxon>
        <taxon>Fungi</taxon>
        <taxon>Fungi incertae sedis</taxon>
        <taxon>Mucoromycota</taxon>
        <taxon>Glomeromycotina</taxon>
        <taxon>Glomeromycetes</taxon>
        <taxon>Glomerales</taxon>
        <taxon>Glomeraceae</taxon>
        <taxon>Funneliformis</taxon>
    </lineage>
</organism>
<evidence type="ECO:0000313" key="1">
    <source>
        <dbReference type="EMBL" id="CAG8685686.1"/>
    </source>
</evidence>
<protein>
    <submittedName>
        <fullName evidence="1">4431_t:CDS:1</fullName>
    </submittedName>
</protein>
<dbReference type="EMBL" id="CAJVPP010007238">
    <property type="protein sequence ID" value="CAG8685686.1"/>
    <property type="molecule type" value="Genomic_DNA"/>
</dbReference>
<comment type="caution">
    <text evidence="1">The sequence shown here is derived from an EMBL/GenBank/DDBJ whole genome shotgun (WGS) entry which is preliminary data.</text>
</comment>
<evidence type="ECO:0000313" key="2">
    <source>
        <dbReference type="Proteomes" id="UP000789375"/>
    </source>
</evidence>
<name>A0A9N9HKU4_FUNMO</name>
<sequence length="48" mass="5579">MDLLIHDEEYPLKKNLSITVASEYRTSSELNSEYLTIFAKSLYTLKPI</sequence>
<gene>
    <name evidence="1" type="ORF">FMOSSE_LOCUS13122</name>
</gene>
<accession>A0A9N9HKU4</accession>
<dbReference type="Proteomes" id="UP000789375">
    <property type="component" value="Unassembled WGS sequence"/>
</dbReference>